<accession>A0ABR4JN34</accession>
<evidence type="ECO:0000256" key="7">
    <source>
        <dbReference type="ARBA" id="ARBA00022840"/>
    </source>
</evidence>
<keyword evidence="11" id="KW-0539">Nucleus</keyword>
<evidence type="ECO:0000256" key="9">
    <source>
        <dbReference type="ARBA" id="ARBA00023172"/>
    </source>
</evidence>
<comment type="similarity">
    <text evidence="3">Belongs to the SMC family. SMC6 subfamily.</text>
</comment>
<evidence type="ECO:0000256" key="1">
    <source>
        <dbReference type="ARBA" id="ARBA00004123"/>
    </source>
</evidence>
<evidence type="ECO:0000256" key="4">
    <source>
        <dbReference type="ARBA" id="ARBA00022454"/>
    </source>
</evidence>
<keyword evidence="6" id="KW-0227">DNA damage</keyword>
<feature type="coiled-coil region" evidence="12">
    <location>
        <begin position="180"/>
        <end position="225"/>
    </location>
</feature>
<dbReference type="Pfam" id="PF02463">
    <property type="entry name" value="SMC_N"/>
    <property type="match status" value="1"/>
</dbReference>
<dbReference type="SUPFAM" id="SSF52540">
    <property type="entry name" value="P-loop containing nucleoside triphosphate hydrolases"/>
    <property type="match status" value="1"/>
</dbReference>
<comment type="subcellular location">
    <subcellularLocation>
        <location evidence="2">Chromosome</location>
    </subcellularLocation>
    <subcellularLocation>
        <location evidence="1">Nucleus</location>
    </subcellularLocation>
</comment>
<comment type="caution">
    <text evidence="14">The sequence shown here is derived from an EMBL/GenBank/DDBJ whole genome shotgun (WGS) entry which is preliminary data.</text>
</comment>
<evidence type="ECO:0000313" key="15">
    <source>
        <dbReference type="Proteomes" id="UP001610446"/>
    </source>
</evidence>
<dbReference type="Proteomes" id="UP001610446">
    <property type="component" value="Unassembled WGS sequence"/>
</dbReference>
<evidence type="ECO:0000256" key="12">
    <source>
        <dbReference type="SAM" id="Coils"/>
    </source>
</evidence>
<keyword evidence="10" id="KW-0234">DNA repair</keyword>
<evidence type="ECO:0000256" key="5">
    <source>
        <dbReference type="ARBA" id="ARBA00022741"/>
    </source>
</evidence>
<evidence type="ECO:0000256" key="8">
    <source>
        <dbReference type="ARBA" id="ARBA00023054"/>
    </source>
</evidence>
<name>A0ABR4JN34_9EURO</name>
<evidence type="ECO:0000256" key="11">
    <source>
        <dbReference type="ARBA" id="ARBA00023242"/>
    </source>
</evidence>
<dbReference type="PANTHER" id="PTHR19306:SF6">
    <property type="entry name" value="STRUCTURAL MAINTENANCE OF CHROMOSOMES PROTEIN 6"/>
    <property type="match status" value="1"/>
</dbReference>
<proteinExistence type="inferred from homology"/>
<evidence type="ECO:0000313" key="14">
    <source>
        <dbReference type="EMBL" id="KAL2841241.1"/>
    </source>
</evidence>
<keyword evidence="4" id="KW-0158">Chromosome</keyword>
<dbReference type="EMBL" id="JBFXLU010000112">
    <property type="protein sequence ID" value="KAL2841241.1"/>
    <property type="molecule type" value="Genomic_DNA"/>
</dbReference>
<feature type="domain" description="RecF/RecN/SMC N-terminal" evidence="13">
    <location>
        <begin position="44"/>
        <end position="367"/>
    </location>
</feature>
<gene>
    <name evidence="14" type="ORF">BJY01DRAFT_13665</name>
</gene>
<keyword evidence="9" id="KW-0233">DNA recombination</keyword>
<protein>
    <recommendedName>
        <fullName evidence="13">RecF/RecN/SMC N-terminal domain-containing protein</fullName>
    </recommendedName>
</protein>
<sequence>MRSVQSHLVRCRQARERFERKRDELRVKSQRKEDRVEELEEALQRESREDSNLEVLQTTLREVEEEKGLNEGQLNDSANAMNQMMQILKQIRQEMVAKDADIAQLKEELRVAESEQHLITDKRRKRISEKNTAVGHIDDMKRTKERLKRTKDETVACILDFSEKANLVSQRVEIDPGETNTSLEKKYERLQRDHDRHNRELGATRDEIRAETEKTRRDHQQALKQVKEFKLLASALKSALKHRKKRWNVFRSHISSRAKAQFTYLLSERSFRGRLLTDHENKLLDLQVEPDITKDSSEGRGARTLSGGEKSFSQVCLLLALWEAMGSPIRCLDEFDVYMDHINRKMAIDMLMHAARRSIGRQFILITPGSRAEITLAPDVRVKELAEPERGQARLSFR</sequence>
<keyword evidence="7" id="KW-0067">ATP-binding</keyword>
<dbReference type="PANTHER" id="PTHR19306">
    <property type="entry name" value="STRUCTURAL MAINTENANCE OF CHROMOSOMES 5,6 SMC5, SMC6"/>
    <property type="match status" value="1"/>
</dbReference>
<dbReference type="InterPro" id="IPR003395">
    <property type="entry name" value="RecF/RecN/SMC_N"/>
</dbReference>
<evidence type="ECO:0000256" key="6">
    <source>
        <dbReference type="ARBA" id="ARBA00022763"/>
    </source>
</evidence>
<organism evidence="14 15">
    <name type="scientific">Aspergillus pseudoustus</name>
    <dbReference type="NCBI Taxonomy" id="1810923"/>
    <lineage>
        <taxon>Eukaryota</taxon>
        <taxon>Fungi</taxon>
        <taxon>Dikarya</taxon>
        <taxon>Ascomycota</taxon>
        <taxon>Pezizomycotina</taxon>
        <taxon>Eurotiomycetes</taxon>
        <taxon>Eurotiomycetidae</taxon>
        <taxon>Eurotiales</taxon>
        <taxon>Aspergillaceae</taxon>
        <taxon>Aspergillus</taxon>
        <taxon>Aspergillus subgen. Nidulantes</taxon>
    </lineage>
</organism>
<keyword evidence="5" id="KW-0547">Nucleotide-binding</keyword>
<keyword evidence="8 12" id="KW-0175">Coiled coil</keyword>
<keyword evidence="15" id="KW-1185">Reference proteome</keyword>
<feature type="coiled-coil region" evidence="12">
    <location>
        <begin position="8"/>
        <end position="122"/>
    </location>
</feature>
<evidence type="ECO:0000256" key="2">
    <source>
        <dbReference type="ARBA" id="ARBA00004286"/>
    </source>
</evidence>
<dbReference type="Gene3D" id="3.40.50.300">
    <property type="entry name" value="P-loop containing nucleotide triphosphate hydrolases"/>
    <property type="match status" value="1"/>
</dbReference>
<dbReference type="InterPro" id="IPR027417">
    <property type="entry name" value="P-loop_NTPase"/>
</dbReference>
<evidence type="ECO:0000256" key="10">
    <source>
        <dbReference type="ARBA" id="ARBA00023204"/>
    </source>
</evidence>
<reference evidence="14 15" key="1">
    <citation type="submission" date="2024-07" db="EMBL/GenBank/DDBJ databases">
        <title>Section-level genome sequencing and comparative genomics of Aspergillus sections Usti and Cavernicolus.</title>
        <authorList>
            <consortium name="Lawrence Berkeley National Laboratory"/>
            <person name="Nybo J.L."/>
            <person name="Vesth T.C."/>
            <person name="Theobald S."/>
            <person name="Frisvad J.C."/>
            <person name="Larsen T.O."/>
            <person name="Kjaerboelling I."/>
            <person name="Rothschild-Mancinelli K."/>
            <person name="Lyhne E.K."/>
            <person name="Kogle M.E."/>
            <person name="Barry K."/>
            <person name="Clum A."/>
            <person name="Na H."/>
            <person name="Ledsgaard L."/>
            <person name="Lin J."/>
            <person name="Lipzen A."/>
            <person name="Kuo A."/>
            <person name="Riley R."/>
            <person name="Mondo S."/>
            <person name="Labutti K."/>
            <person name="Haridas S."/>
            <person name="Pangalinan J."/>
            <person name="Salamov A.A."/>
            <person name="Simmons B.A."/>
            <person name="Magnuson J.K."/>
            <person name="Chen J."/>
            <person name="Drula E."/>
            <person name="Henrissat B."/>
            <person name="Wiebenga A."/>
            <person name="Lubbers R.J."/>
            <person name="Gomes A.C."/>
            <person name="Makela M.R."/>
            <person name="Stajich J."/>
            <person name="Grigoriev I.V."/>
            <person name="Mortensen U.H."/>
            <person name="De Vries R.P."/>
            <person name="Baker S.E."/>
            <person name="Andersen M.R."/>
        </authorList>
    </citation>
    <scope>NUCLEOTIDE SEQUENCE [LARGE SCALE GENOMIC DNA]</scope>
    <source>
        <strain evidence="14 15">CBS 123904</strain>
    </source>
</reference>
<evidence type="ECO:0000259" key="13">
    <source>
        <dbReference type="Pfam" id="PF02463"/>
    </source>
</evidence>
<evidence type="ECO:0000256" key="3">
    <source>
        <dbReference type="ARBA" id="ARBA00006793"/>
    </source>
</evidence>